<protein>
    <recommendedName>
        <fullName evidence="4">DUF4367 domain-containing protein</fullName>
    </recommendedName>
</protein>
<name>A0ABV8GZ21_9BACI</name>
<keyword evidence="1" id="KW-0812">Transmembrane</keyword>
<keyword evidence="1" id="KW-0472">Membrane</keyword>
<comment type="caution">
    <text evidence="2">The sequence shown here is derived from an EMBL/GenBank/DDBJ whole genome shotgun (WGS) entry which is preliminary data.</text>
</comment>
<evidence type="ECO:0000313" key="2">
    <source>
        <dbReference type="EMBL" id="MFC4023429.1"/>
    </source>
</evidence>
<keyword evidence="3" id="KW-1185">Reference proteome</keyword>
<sequence length="261" mass="30669">MSRDKLDKRMEQLLKRQTKDAVNLKNETWNRIDIELFSSTPDIEKKRKRKRKGFAIAGMSIAAIIAILVFGMNTEPGQAMFHGLKDMFIEEKQEEIELEGEKEDTNVQLETNEELRYVIYIDEDRYKMIEGETSDRIETLDPLPEQFPEVYMEITRVEDATTEEVVEAIKQEINNDKDMEFRREESVTEPIEAEMIQGMGLEYTNEFGKTGHQWDTPIHRYYVTDEDEGQVFVIKQVYFLEAAEGHGARFHYMLESFQVVK</sequence>
<reference evidence="3" key="1">
    <citation type="journal article" date="2019" name="Int. J. Syst. Evol. Microbiol.">
        <title>The Global Catalogue of Microorganisms (GCM) 10K type strain sequencing project: providing services to taxonomists for standard genome sequencing and annotation.</title>
        <authorList>
            <consortium name="The Broad Institute Genomics Platform"/>
            <consortium name="The Broad Institute Genome Sequencing Center for Infectious Disease"/>
            <person name="Wu L."/>
            <person name="Ma J."/>
        </authorList>
    </citation>
    <scope>NUCLEOTIDE SEQUENCE [LARGE SCALE GENOMIC DNA]</scope>
    <source>
        <strain evidence="3">IBRC-M 10703</strain>
    </source>
</reference>
<dbReference type="RefSeq" id="WP_379495936.1">
    <property type="nucleotide sequence ID" value="NZ_JBHSAO010000003.1"/>
</dbReference>
<evidence type="ECO:0000313" key="3">
    <source>
        <dbReference type="Proteomes" id="UP001595772"/>
    </source>
</evidence>
<organism evidence="2 3">
    <name type="scientific">Oceanobacillus longus</name>
    <dbReference type="NCBI Taxonomy" id="930120"/>
    <lineage>
        <taxon>Bacteria</taxon>
        <taxon>Bacillati</taxon>
        <taxon>Bacillota</taxon>
        <taxon>Bacilli</taxon>
        <taxon>Bacillales</taxon>
        <taxon>Bacillaceae</taxon>
        <taxon>Oceanobacillus</taxon>
    </lineage>
</organism>
<gene>
    <name evidence="2" type="ORF">ACFOUV_06270</name>
</gene>
<accession>A0ABV8GZ21</accession>
<dbReference type="EMBL" id="JBHSAO010000003">
    <property type="protein sequence ID" value="MFC4023429.1"/>
    <property type="molecule type" value="Genomic_DNA"/>
</dbReference>
<feature type="transmembrane region" description="Helical" evidence="1">
    <location>
        <begin position="53"/>
        <end position="72"/>
    </location>
</feature>
<keyword evidence="1" id="KW-1133">Transmembrane helix</keyword>
<proteinExistence type="predicted"/>
<dbReference type="Proteomes" id="UP001595772">
    <property type="component" value="Unassembled WGS sequence"/>
</dbReference>
<evidence type="ECO:0000256" key="1">
    <source>
        <dbReference type="SAM" id="Phobius"/>
    </source>
</evidence>
<evidence type="ECO:0008006" key="4">
    <source>
        <dbReference type="Google" id="ProtNLM"/>
    </source>
</evidence>